<name>A0ABV5QZD1_9ACTN</name>
<reference evidence="1 2" key="1">
    <citation type="submission" date="2024-09" db="EMBL/GenBank/DDBJ databases">
        <authorList>
            <person name="Sun Q."/>
            <person name="Mori K."/>
        </authorList>
    </citation>
    <scope>NUCLEOTIDE SEQUENCE [LARGE SCALE GENOMIC DNA]</scope>
    <source>
        <strain evidence="1 2">JCM 3331</strain>
    </source>
</reference>
<dbReference type="RefSeq" id="WP_345515330.1">
    <property type="nucleotide sequence ID" value="NZ_BAAAXD010000030.1"/>
</dbReference>
<protein>
    <submittedName>
        <fullName evidence="1">Uncharacterized protein</fullName>
    </submittedName>
</protein>
<gene>
    <name evidence="1" type="ORF">ACFFTL_00960</name>
</gene>
<accession>A0ABV5QZD1</accession>
<organism evidence="1 2">
    <name type="scientific">Streptomyces yanii</name>
    <dbReference type="NCBI Taxonomy" id="78510"/>
    <lineage>
        <taxon>Bacteria</taxon>
        <taxon>Bacillati</taxon>
        <taxon>Actinomycetota</taxon>
        <taxon>Actinomycetes</taxon>
        <taxon>Kitasatosporales</taxon>
        <taxon>Streptomycetaceae</taxon>
        <taxon>Streptomyces</taxon>
    </lineage>
</organism>
<dbReference type="Proteomes" id="UP001589710">
    <property type="component" value="Unassembled WGS sequence"/>
</dbReference>
<sequence>MPRKPPAAVRRGLRHRHRPWESRAVVPGLSMRALTELAHAERERFWPGAACVAFRHWRQLADIPGQGVLYPLRTGVEGLVGQGDHWGPEAWRGVLDVLLHALSPHCARELRAVLAPLDERFLRHTLNDPAAGSADTPWWLSRLKYP</sequence>
<dbReference type="EMBL" id="JBHMCG010000006">
    <property type="protein sequence ID" value="MFB9570940.1"/>
    <property type="molecule type" value="Genomic_DNA"/>
</dbReference>
<proteinExistence type="predicted"/>
<keyword evidence="2" id="KW-1185">Reference proteome</keyword>
<evidence type="ECO:0000313" key="1">
    <source>
        <dbReference type="EMBL" id="MFB9570940.1"/>
    </source>
</evidence>
<evidence type="ECO:0000313" key="2">
    <source>
        <dbReference type="Proteomes" id="UP001589710"/>
    </source>
</evidence>
<comment type="caution">
    <text evidence="1">The sequence shown here is derived from an EMBL/GenBank/DDBJ whole genome shotgun (WGS) entry which is preliminary data.</text>
</comment>